<dbReference type="Gene3D" id="3.60.20.10">
    <property type="entry name" value="Glutamine Phosphoribosylpyrophosphate, subunit 1, domain 1"/>
    <property type="match status" value="1"/>
</dbReference>
<dbReference type="AlphaFoldDB" id="A0A3B0RTE9"/>
<dbReference type="Gene3D" id="3.40.50.620">
    <property type="entry name" value="HUPs"/>
    <property type="match status" value="1"/>
</dbReference>
<gene>
    <name evidence="2" type="ORF">MNBD_ALPHA01-1641</name>
</gene>
<dbReference type="InterPro" id="IPR017932">
    <property type="entry name" value="GATase_2_dom"/>
</dbReference>
<evidence type="ECO:0000259" key="1">
    <source>
        <dbReference type="Pfam" id="PF13537"/>
    </source>
</evidence>
<name>A0A3B0RTE9_9ZZZZ</name>
<accession>A0A3B0RTE9</accession>
<organism evidence="2">
    <name type="scientific">hydrothermal vent metagenome</name>
    <dbReference type="NCBI Taxonomy" id="652676"/>
    <lineage>
        <taxon>unclassified sequences</taxon>
        <taxon>metagenomes</taxon>
        <taxon>ecological metagenomes</taxon>
    </lineage>
</organism>
<proteinExistence type="predicted"/>
<dbReference type="EMBL" id="UOEJ01000064">
    <property type="protein sequence ID" value="VAV95189.1"/>
    <property type="molecule type" value="Genomic_DNA"/>
</dbReference>
<evidence type="ECO:0000313" key="2">
    <source>
        <dbReference type="EMBL" id="VAV95189.1"/>
    </source>
</evidence>
<dbReference type="SUPFAM" id="SSF52402">
    <property type="entry name" value="Adenine nucleotide alpha hydrolases-like"/>
    <property type="match status" value="1"/>
</dbReference>
<dbReference type="InterPro" id="IPR014729">
    <property type="entry name" value="Rossmann-like_a/b/a_fold"/>
</dbReference>
<dbReference type="PANTHER" id="PTHR43284">
    <property type="entry name" value="ASPARAGINE SYNTHETASE (GLUTAMINE-HYDROLYZING)"/>
    <property type="match status" value="1"/>
</dbReference>
<dbReference type="InterPro" id="IPR029055">
    <property type="entry name" value="Ntn_hydrolases_N"/>
</dbReference>
<dbReference type="PANTHER" id="PTHR43284:SF1">
    <property type="entry name" value="ASPARAGINE SYNTHETASE"/>
    <property type="match status" value="1"/>
</dbReference>
<protein>
    <recommendedName>
        <fullName evidence="1">Glutamine amidotransferase type-2 domain-containing protein</fullName>
    </recommendedName>
</protein>
<dbReference type="SUPFAM" id="SSF56235">
    <property type="entry name" value="N-terminal nucleophile aminohydrolases (Ntn hydrolases)"/>
    <property type="match status" value="1"/>
</dbReference>
<sequence>MKLNFQELENYINQKSGGKEFFFGAWSQNNITLDCGQVPKNIQLEKGDNWFMCRNGSAICNGLIFTGNKKKNMPEAVLFRGYLSETGIHSYSPSENVVDYWNKGLMKRHNGIFAAVIIDAAGKKISFVTDIFGIGPLYYRMLDDVLLFSSSPGLLSHCDDSPDYMSWKQRLEIGYIPSNKSLTKDIETVPAASVMTLSPQGLKCEKWYDYSNFAKGEKDLDDEALEQCEKYLSISMNRCKSIQNGQTILPFSSGYDSRRIFIYLMKNHMPFKTCTVQYSDKRGKDVDAVWAAKIAKDYNIEHVTFSIPNENDWYKNNLQRLFSVDAHTNNHSWSVSVFNHYNGQNITFYDGLGGDTLGNSIGDWNNFEGIHNNPNDKFNVIKAGLFKNFYAKRIKQDIFPSLEETLSEMSVEYYKQPKGINQSEITFCLWQTRRSTSLWAQQQIRPGQIIICPFLDLDYIEVMFQFSPEQKAMIIGQGAVLRKYWPEIAAYPGSRDLPESSPDIAYQPEINGHFALYKMIKDYFQTAHGNHCLRMIIPLHNRIILYLSQYSPKLSKKISWWASQIIELSTWWQSRPFIYSLTKRNNKVEPSISGTKKTLSTL</sequence>
<dbReference type="InterPro" id="IPR051786">
    <property type="entry name" value="ASN_synthetase/amidase"/>
</dbReference>
<dbReference type="Pfam" id="PF13537">
    <property type="entry name" value="GATase_7"/>
    <property type="match status" value="1"/>
</dbReference>
<reference evidence="2" key="1">
    <citation type="submission" date="2018-06" db="EMBL/GenBank/DDBJ databases">
        <authorList>
            <person name="Zhirakovskaya E."/>
        </authorList>
    </citation>
    <scope>NUCLEOTIDE SEQUENCE</scope>
</reference>
<feature type="domain" description="Glutamine amidotransferase type-2" evidence="1">
    <location>
        <begin position="94"/>
        <end position="154"/>
    </location>
</feature>